<keyword evidence="2" id="KW-1185">Reference proteome</keyword>
<dbReference type="PATRIC" id="fig|864069.3.peg.5333"/>
<evidence type="ECO:0000313" key="1">
    <source>
        <dbReference type="EMBL" id="EIM28373.1"/>
    </source>
</evidence>
<reference evidence="1 2" key="1">
    <citation type="submission" date="2012-02" db="EMBL/GenBank/DDBJ databases">
        <title>Improved High-Quality Draft sequence of Microvirga sp. WSM3557.</title>
        <authorList>
            <consortium name="US DOE Joint Genome Institute"/>
            <person name="Lucas S."/>
            <person name="Han J."/>
            <person name="Lapidus A."/>
            <person name="Cheng J.-F."/>
            <person name="Goodwin L."/>
            <person name="Pitluck S."/>
            <person name="Peters L."/>
            <person name="Zhang X."/>
            <person name="Detter J.C."/>
            <person name="Han C."/>
            <person name="Tapia R."/>
            <person name="Land M."/>
            <person name="Hauser L."/>
            <person name="Kyrpides N."/>
            <person name="Ivanova N."/>
            <person name="Pagani I."/>
            <person name="Brau L."/>
            <person name="Yates R."/>
            <person name="O'Hara G."/>
            <person name="Rui T."/>
            <person name="Howieson J."/>
            <person name="Reeve W."/>
            <person name="Woyke T."/>
        </authorList>
    </citation>
    <scope>NUCLEOTIDE SEQUENCE [LARGE SCALE GENOMIC DNA]</scope>
    <source>
        <strain evidence="1 2">WSM3557</strain>
    </source>
</reference>
<dbReference type="Proteomes" id="UP000003947">
    <property type="component" value="Unassembled WGS sequence"/>
</dbReference>
<evidence type="ECO:0000313" key="2">
    <source>
        <dbReference type="Proteomes" id="UP000003947"/>
    </source>
</evidence>
<organism evidence="1 2">
    <name type="scientific">Microvirga lotononidis</name>
    <dbReference type="NCBI Taxonomy" id="864069"/>
    <lineage>
        <taxon>Bacteria</taxon>
        <taxon>Pseudomonadati</taxon>
        <taxon>Pseudomonadota</taxon>
        <taxon>Alphaproteobacteria</taxon>
        <taxon>Hyphomicrobiales</taxon>
        <taxon>Methylobacteriaceae</taxon>
        <taxon>Microvirga</taxon>
    </lineage>
</organism>
<protein>
    <submittedName>
        <fullName evidence="1">Uncharacterized protein</fullName>
    </submittedName>
</protein>
<dbReference type="EMBL" id="JH660645">
    <property type="protein sequence ID" value="EIM28373.1"/>
    <property type="molecule type" value="Genomic_DNA"/>
</dbReference>
<dbReference type="HOGENOM" id="CLU_3236074_0_0_5"/>
<proteinExistence type="predicted"/>
<dbReference type="AlphaFoldDB" id="I4YWN1"/>
<accession>I4YWN1</accession>
<gene>
    <name evidence="1" type="ORF">MicloDRAFT_00049560</name>
</gene>
<sequence length="43" mass="4668">MPFGNRATAALVSRIGLGHRQAARLLFVLAFAPMMLKAVERQG</sequence>
<name>I4YWN1_9HYPH</name>
<dbReference type="STRING" id="864069.MicloDRAFT_00049560"/>